<dbReference type="RefSeq" id="WP_181060483.1">
    <property type="nucleotide sequence ID" value="NZ_JACDTY010000014.1"/>
</dbReference>
<dbReference type="AlphaFoldDB" id="A0A838BD35"/>
<dbReference type="InterPro" id="IPR016181">
    <property type="entry name" value="Acyl_CoA_acyltransferase"/>
</dbReference>
<organism evidence="1 2">
    <name type="scientific">Mesorhizobium neociceri</name>
    <dbReference type="NCBI Taxonomy" id="1307853"/>
    <lineage>
        <taxon>Bacteria</taxon>
        <taxon>Pseudomonadati</taxon>
        <taxon>Pseudomonadota</taxon>
        <taxon>Alphaproteobacteria</taxon>
        <taxon>Hyphomicrobiales</taxon>
        <taxon>Phyllobacteriaceae</taxon>
        <taxon>Mesorhizobium</taxon>
    </lineage>
</organism>
<reference evidence="1 2" key="1">
    <citation type="submission" date="2020-07" db="EMBL/GenBank/DDBJ databases">
        <title>Definition of the novel symbiovar canariense within Mesorhizobium novociceri, a new species of genus Mesorhizobium nodulating Cicer canariense in the Caldera de Taburiente National Park (La Palma, Canary Islands).</title>
        <authorList>
            <person name="Leon-Barrios M."/>
            <person name="Perez-Yepez J."/>
            <person name="Flores-Felix J.D."/>
            <person name="Ramirez-Baena M.H."/>
            <person name="Pulido-Suarez L."/>
            <person name="Igual J.M."/>
            <person name="Velazquez E."/>
            <person name="Peix A."/>
        </authorList>
    </citation>
    <scope>NUCLEOTIDE SEQUENCE [LARGE SCALE GENOMIC DNA]</scope>
    <source>
        <strain evidence="1 2">CCANP35</strain>
    </source>
</reference>
<comment type="caution">
    <text evidence="1">The sequence shown here is derived from an EMBL/GenBank/DDBJ whole genome shotgun (WGS) entry which is preliminary data.</text>
</comment>
<dbReference type="SUPFAM" id="SSF55729">
    <property type="entry name" value="Acyl-CoA N-acyltransferases (Nat)"/>
    <property type="match status" value="1"/>
</dbReference>
<dbReference type="Gene3D" id="3.40.630.30">
    <property type="match status" value="1"/>
</dbReference>
<keyword evidence="1" id="KW-0808">Transferase</keyword>
<protein>
    <submittedName>
        <fullName evidence="1">GNAT family N-acetyltransferase</fullName>
    </submittedName>
</protein>
<dbReference type="GO" id="GO:0016740">
    <property type="term" value="F:transferase activity"/>
    <property type="evidence" value="ECO:0007669"/>
    <property type="project" value="UniProtKB-KW"/>
</dbReference>
<evidence type="ECO:0000313" key="1">
    <source>
        <dbReference type="EMBL" id="MBA1143474.1"/>
    </source>
</evidence>
<proteinExistence type="predicted"/>
<sequence>MNERFTRWLGDPAVAAGLNMPGTTMGLDSFRSYVGSFDNIRRNLLAIRMLNDEPIGLIMAEIDQRHRIGSLHLIVGDTAHRRLQISFEAVTLLIWHMFVERGMQKLMFEPLSRNQAAVTACRLGMLRQEGELRSHRLDAGTGQRLDQLIFALTIDEFKSRVRAVARLPKFEGPGLTRDFVRETARSFGRKQS</sequence>
<evidence type="ECO:0000313" key="2">
    <source>
        <dbReference type="Proteomes" id="UP000558284"/>
    </source>
</evidence>
<name>A0A838BD35_9HYPH</name>
<dbReference type="Proteomes" id="UP000558284">
    <property type="component" value="Unassembled WGS sequence"/>
</dbReference>
<dbReference type="EMBL" id="JACDTY010000014">
    <property type="protein sequence ID" value="MBA1143474.1"/>
    <property type="molecule type" value="Genomic_DNA"/>
</dbReference>
<gene>
    <name evidence="1" type="ORF">H0241_24945</name>
</gene>
<accession>A0A838BD35</accession>
<dbReference type="Pfam" id="PF13523">
    <property type="entry name" value="Acetyltransf_8"/>
    <property type="match status" value="1"/>
</dbReference>
<keyword evidence="2" id="KW-1185">Reference proteome</keyword>